<feature type="region of interest" description="Disordered" evidence="1">
    <location>
        <begin position="805"/>
        <end position="862"/>
    </location>
</feature>
<accession>A0A1Y1UKX8</accession>
<feature type="region of interest" description="Disordered" evidence="1">
    <location>
        <begin position="1015"/>
        <end position="1134"/>
    </location>
</feature>
<feature type="region of interest" description="Disordered" evidence="1">
    <location>
        <begin position="475"/>
        <end position="512"/>
    </location>
</feature>
<dbReference type="RefSeq" id="XP_021872632.1">
    <property type="nucleotide sequence ID" value="XM_022015432.1"/>
</dbReference>
<gene>
    <name evidence="2" type="ORF">BD324DRAFT_622014</name>
</gene>
<dbReference type="OrthoDB" id="2563880at2759"/>
<feature type="region of interest" description="Disordered" evidence="1">
    <location>
        <begin position="158"/>
        <end position="334"/>
    </location>
</feature>
<feature type="compositionally biased region" description="Polar residues" evidence="1">
    <location>
        <begin position="262"/>
        <end position="274"/>
    </location>
</feature>
<sequence>MVLLFSSLGRKAKSTGTSASSERTPSRPFLFPPLSPLHVESSGAFGRIEATKTATTTNTYECPVTRRPRRETDTSRTIKVDCDLATEELPEFLLDSPLPRQDAFSPAHSSTGTRRAHKLRKGQSLGHSLGYHLFGGSTSPNLIPTRLQEWVILPRSSSLPPTPTTSSIHTMGQNQTKTGPVRANTASQTGPGNNVPEQHLFQSKSCTRIQPGGNKVTLPDPPGGNKVKLPDPPGSAAIRSTHSLPVFTLRHPKHEDPEDLNETPTDLSDPSSSHLFIKHLPLTPPPRPPPPSSSYRPPLSFAPKTKNLSFAHRLGSRRGSQRRRPHTADASISSSSILTRAPTLSEDLATFEAAILSAESRAGQRGGDGLDPGEITSGSDAQGRRRSEGVSTSNPGGEPAPPSKAGPRRGQSPPLGHASSTLPTRNASLNVTNRSSPLHHRRKSSSSVISSKSSIKSSRRAEMEWRARVAALSLAHSSGPGSPGLSQRSSVPGRDTIRGPVPPKRIKREPSRQLASQVIDREHDLKMDNAHADTSFGSSIDSERVITPRPAKAISSTSENNDHLSESPVSVYSQVSPYPLRLHYSTALAQHDVGSPRTPAKSFRSGHSFDTLGFHRPDVPPPPPSVIDLNLTPKKLGDSDSRSKPSSRQLLSPGHEPTTTLKADRMVPLVDEDSTIGRDARGDWRLSVPLSVSSMGRSISSFYFDGTPARGVKETLKQSTATMEKPEPSVRRSLHQEVGVKVECELQVKDQVEHEARPKSLGSTSSSVPPPPGEACQPATRLDVNFEGIEELVKVNSAAEFKASKMVSSLPDRSRIEPIRKGASTPGTKAKAADSADKNGHSSASASTPIKSPHTDRSARSTTTLEDLAAASSARQAPTPITPSIQRSSHVIRMANISSPYSPTTTYLLTAPIESLPWHLRAEEAEDTPPKSRDGACRAHPFASTSRDSTVDVTSPLVPAELIPRPPRAPSPDVFILKTTTTTGEPTHHAPQVNTFALRARRRVPAPIQVIDPARISSRLSNKKSNSRLDSLRTDGPTQGAASHHLSMDAASASSNRLVKPVPQPSAPPPPPPPSSRALHAHNHANHRSKIPSSGSAFKSQILGTTAPAKRHERTDLTPGMESGQRPPKTGLPMADLQQWLRDTSIGA</sequence>
<feature type="compositionally biased region" description="Pro residues" evidence="1">
    <location>
        <begin position="282"/>
        <end position="292"/>
    </location>
</feature>
<feature type="compositionally biased region" description="Basic and acidic residues" evidence="1">
    <location>
        <begin position="926"/>
        <end position="937"/>
    </location>
</feature>
<feature type="compositionally biased region" description="Low complexity" evidence="1">
    <location>
        <begin position="944"/>
        <end position="953"/>
    </location>
</feature>
<dbReference type="AlphaFoldDB" id="A0A1Y1UKX8"/>
<feature type="compositionally biased region" description="Basic residues" evidence="1">
    <location>
        <begin position="1079"/>
        <end position="1090"/>
    </location>
</feature>
<feature type="region of interest" description="Disordered" evidence="1">
    <location>
        <begin position="97"/>
        <end position="123"/>
    </location>
</feature>
<feature type="compositionally biased region" description="Polar residues" evidence="1">
    <location>
        <begin position="168"/>
        <end position="208"/>
    </location>
</feature>
<feature type="compositionally biased region" description="Low complexity" evidence="1">
    <location>
        <begin position="445"/>
        <end position="456"/>
    </location>
</feature>
<feature type="region of interest" description="Disordered" evidence="1">
    <location>
        <begin position="360"/>
        <end position="458"/>
    </location>
</feature>
<reference evidence="2 3" key="1">
    <citation type="submission" date="2017-03" db="EMBL/GenBank/DDBJ databases">
        <title>Widespread Adenine N6-methylation of Active Genes in Fungi.</title>
        <authorList>
            <consortium name="DOE Joint Genome Institute"/>
            <person name="Mondo S.J."/>
            <person name="Dannebaum R.O."/>
            <person name="Kuo R.C."/>
            <person name="Louie K.B."/>
            <person name="Bewick A.J."/>
            <person name="Labutti K."/>
            <person name="Haridas S."/>
            <person name="Kuo A."/>
            <person name="Salamov A."/>
            <person name="Ahrendt S.R."/>
            <person name="Lau R."/>
            <person name="Bowen B.P."/>
            <person name="Lipzen A."/>
            <person name="Sullivan W."/>
            <person name="Andreopoulos W.B."/>
            <person name="Clum A."/>
            <person name="Lindquist E."/>
            <person name="Daum C."/>
            <person name="Northen T.R."/>
            <person name="Ramamoorthy G."/>
            <person name="Schmitz R.J."/>
            <person name="Gryganskyi A."/>
            <person name="Culley D."/>
            <person name="Magnuson J."/>
            <person name="James T.Y."/>
            <person name="O'Malley M.A."/>
            <person name="Stajich J.E."/>
            <person name="Spatafora J.W."/>
            <person name="Visel A."/>
            <person name="Grigoriev I.V."/>
        </authorList>
    </citation>
    <scope>NUCLEOTIDE SEQUENCE [LARGE SCALE GENOMIC DNA]</scope>
    <source>
        <strain evidence="2 3">NRRL Y-17943</strain>
    </source>
</reference>
<name>A0A1Y1UKX8_9TREE</name>
<protein>
    <submittedName>
        <fullName evidence="2">Uncharacterized protein</fullName>
    </submittedName>
</protein>
<feature type="compositionally biased region" description="Basic residues" evidence="1">
    <location>
        <begin position="314"/>
        <end position="325"/>
    </location>
</feature>
<feature type="region of interest" description="Disordered" evidence="1">
    <location>
        <begin position="591"/>
        <end position="663"/>
    </location>
</feature>
<dbReference type="Proteomes" id="UP000193218">
    <property type="component" value="Unassembled WGS sequence"/>
</dbReference>
<evidence type="ECO:0000313" key="3">
    <source>
        <dbReference type="Proteomes" id="UP000193218"/>
    </source>
</evidence>
<dbReference type="GeneID" id="33557241"/>
<feature type="region of interest" description="Disordered" evidence="1">
    <location>
        <begin position="926"/>
        <end position="953"/>
    </location>
</feature>
<feature type="compositionally biased region" description="Polar residues" evidence="1">
    <location>
        <begin position="418"/>
        <end position="436"/>
    </location>
</feature>
<dbReference type="InParanoid" id="A0A1Y1UKX8"/>
<feature type="compositionally biased region" description="Low complexity" evidence="1">
    <location>
        <begin position="158"/>
        <end position="167"/>
    </location>
</feature>
<dbReference type="EMBL" id="NBSH01000004">
    <property type="protein sequence ID" value="ORX38710.1"/>
    <property type="molecule type" value="Genomic_DNA"/>
</dbReference>
<organism evidence="2 3">
    <name type="scientific">Kockovaella imperatae</name>
    <dbReference type="NCBI Taxonomy" id="4999"/>
    <lineage>
        <taxon>Eukaryota</taxon>
        <taxon>Fungi</taxon>
        <taxon>Dikarya</taxon>
        <taxon>Basidiomycota</taxon>
        <taxon>Agaricomycotina</taxon>
        <taxon>Tremellomycetes</taxon>
        <taxon>Tremellales</taxon>
        <taxon>Cuniculitremaceae</taxon>
        <taxon>Kockovaella</taxon>
    </lineage>
</organism>
<feature type="region of interest" description="Disordered" evidence="1">
    <location>
        <begin position="752"/>
        <end position="778"/>
    </location>
</feature>
<feature type="compositionally biased region" description="Pro residues" evidence="1">
    <location>
        <begin position="1062"/>
        <end position="1075"/>
    </location>
</feature>
<feature type="compositionally biased region" description="Polar residues" evidence="1">
    <location>
        <begin position="14"/>
        <end position="23"/>
    </location>
</feature>
<feature type="compositionally biased region" description="Basic and acidic residues" evidence="1">
    <location>
        <begin position="831"/>
        <end position="840"/>
    </location>
</feature>
<comment type="caution">
    <text evidence="2">The sequence shown here is derived from an EMBL/GenBank/DDBJ whole genome shotgun (WGS) entry which is preliminary data.</text>
</comment>
<feature type="compositionally biased region" description="Polar residues" evidence="1">
    <location>
        <begin position="1091"/>
        <end position="1104"/>
    </location>
</feature>
<feature type="compositionally biased region" description="Polar residues" evidence="1">
    <location>
        <begin position="475"/>
        <end position="490"/>
    </location>
</feature>
<evidence type="ECO:0000313" key="2">
    <source>
        <dbReference type="EMBL" id="ORX38710.1"/>
    </source>
</evidence>
<proteinExistence type="predicted"/>
<feature type="region of interest" description="Disordered" evidence="1">
    <location>
        <begin position="13"/>
        <end position="33"/>
    </location>
</feature>
<feature type="region of interest" description="Disordered" evidence="1">
    <location>
        <begin position="868"/>
        <end position="887"/>
    </location>
</feature>
<evidence type="ECO:0000256" key="1">
    <source>
        <dbReference type="SAM" id="MobiDB-lite"/>
    </source>
</evidence>
<keyword evidence="3" id="KW-1185">Reference proteome</keyword>
<feature type="compositionally biased region" description="Polar residues" evidence="1">
    <location>
        <begin position="841"/>
        <end position="850"/>
    </location>
</feature>